<dbReference type="PANTHER" id="PTHR47260:SF1">
    <property type="entry name" value="UPF0644 PROTEIN PB2B4.06"/>
    <property type="match status" value="1"/>
</dbReference>
<organism evidence="3 4">
    <name type="scientific">Tangfeifania diversioriginum</name>
    <dbReference type="NCBI Taxonomy" id="1168035"/>
    <lineage>
        <taxon>Bacteria</taxon>
        <taxon>Pseudomonadati</taxon>
        <taxon>Bacteroidota</taxon>
        <taxon>Bacteroidia</taxon>
        <taxon>Marinilabiliales</taxon>
        <taxon>Prolixibacteraceae</taxon>
        <taxon>Tangfeifania</taxon>
    </lineage>
</organism>
<evidence type="ECO:0000313" key="4">
    <source>
        <dbReference type="Proteomes" id="UP000184050"/>
    </source>
</evidence>
<name>A0A1M6G696_9BACT</name>
<reference evidence="3 4" key="1">
    <citation type="submission" date="2016-11" db="EMBL/GenBank/DDBJ databases">
        <authorList>
            <person name="Jaros S."/>
            <person name="Januszkiewicz K."/>
            <person name="Wedrychowicz H."/>
        </authorList>
    </citation>
    <scope>NUCLEOTIDE SEQUENCE [LARGE SCALE GENOMIC DNA]</scope>
    <source>
        <strain evidence="3 4">DSM 27063</strain>
    </source>
</reference>
<accession>A0A1M6G696</accession>
<dbReference type="NCBIfam" id="TIGR00369">
    <property type="entry name" value="unchar_dom_1"/>
    <property type="match status" value="1"/>
</dbReference>
<keyword evidence="1" id="KW-0378">Hydrolase</keyword>
<keyword evidence="4" id="KW-1185">Reference proteome</keyword>
<dbReference type="OrthoDB" id="9792301at2"/>
<gene>
    <name evidence="3" type="ORF">SAMN05444280_11049</name>
</gene>
<dbReference type="InterPro" id="IPR052061">
    <property type="entry name" value="PTE-AB_protein"/>
</dbReference>
<feature type="domain" description="Thioesterase" evidence="2">
    <location>
        <begin position="57"/>
        <end position="131"/>
    </location>
</feature>
<sequence>MRKISNPFAEMAGKGEYNCFGCSPANDIGLHLDFWEDDDEVVAKWTPRHQFEGWIDVLHGGIQATLLDEVAAWVVFVKLKTAGVTTNLNVSYNKPVYISKGPVTVRGQLVSTEKRTAMLECTLYDGNNKPCASANVTYFIFPEKIARAKYNYPGAEAFNTGE</sequence>
<dbReference type="PANTHER" id="PTHR47260">
    <property type="entry name" value="UPF0644 PROTEIN PB2B4.06"/>
    <property type="match status" value="1"/>
</dbReference>
<dbReference type="GO" id="GO:0016289">
    <property type="term" value="F:acyl-CoA hydrolase activity"/>
    <property type="evidence" value="ECO:0007669"/>
    <property type="project" value="UniProtKB-ARBA"/>
</dbReference>
<dbReference type="AlphaFoldDB" id="A0A1M6G696"/>
<proteinExistence type="predicted"/>
<dbReference type="EMBL" id="FQZE01000010">
    <property type="protein sequence ID" value="SHJ05508.1"/>
    <property type="molecule type" value="Genomic_DNA"/>
</dbReference>
<evidence type="ECO:0000259" key="2">
    <source>
        <dbReference type="Pfam" id="PF03061"/>
    </source>
</evidence>
<dbReference type="STRING" id="1168035.SAMN05444280_11049"/>
<evidence type="ECO:0000313" key="3">
    <source>
        <dbReference type="EMBL" id="SHJ05508.1"/>
    </source>
</evidence>
<dbReference type="CDD" id="cd03443">
    <property type="entry name" value="PaaI_thioesterase"/>
    <property type="match status" value="1"/>
</dbReference>
<dbReference type="SUPFAM" id="SSF54637">
    <property type="entry name" value="Thioesterase/thiol ester dehydrase-isomerase"/>
    <property type="match status" value="1"/>
</dbReference>
<dbReference type="InterPro" id="IPR029069">
    <property type="entry name" value="HotDog_dom_sf"/>
</dbReference>
<dbReference type="Gene3D" id="3.10.129.10">
    <property type="entry name" value="Hotdog Thioesterase"/>
    <property type="match status" value="1"/>
</dbReference>
<dbReference type="Pfam" id="PF03061">
    <property type="entry name" value="4HBT"/>
    <property type="match status" value="1"/>
</dbReference>
<dbReference type="RefSeq" id="WP_073168384.1">
    <property type="nucleotide sequence ID" value="NZ_FQZE01000010.1"/>
</dbReference>
<protein>
    <submittedName>
        <fullName evidence="3">Uncharacterized domain 1-containing protein</fullName>
    </submittedName>
</protein>
<evidence type="ECO:0000256" key="1">
    <source>
        <dbReference type="ARBA" id="ARBA00022801"/>
    </source>
</evidence>
<dbReference type="Proteomes" id="UP000184050">
    <property type="component" value="Unassembled WGS sequence"/>
</dbReference>
<dbReference type="InterPro" id="IPR006683">
    <property type="entry name" value="Thioestr_dom"/>
</dbReference>
<dbReference type="InterPro" id="IPR003736">
    <property type="entry name" value="PAAI_dom"/>
</dbReference>